<dbReference type="GO" id="GO:0005524">
    <property type="term" value="F:ATP binding"/>
    <property type="evidence" value="ECO:0007669"/>
    <property type="project" value="UniProtKB-KW"/>
</dbReference>
<evidence type="ECO:0000256" key="1">
    <source>
        <dbReference type="ARBA" id="ARBA00000198"/>
    </source>
</evidence>
<keyword evidence="5" id="KW-0547">Nucleotide-binding</keyword>
<keyword evidence="4" id="KW-0808">Transferase</keyword>
<dbReference type="CDD" id="cd00483">
    <property type="entry name" value="HPPK"/>
    <property type="match status" value="1"/>
</dbReference>
<dbReference type="PROSITE" id="PS00794">
    <property type="entry name" value="HPPK"/>
    <property type="match status" value="1"/>
</dbReference>
<keyword evidence="7" id="KW-0067">ATP-binding</keyword>
<evidence type="ECO:0000256" key="5">
    <source>
        <dbReference type="ARBA" id="ARBA00022741"/>
    </source>
</evidence>
<dbReference type="InterPro" id="IPR000550">
    <property type="entry name" value="Hppk"/>
</dbReference>
<keyword evidence="8" id="KW-0289">Folate biosynthesis</keyword>
<dbReference type="SUPFAM" id="SSF55083">
    <property type="entry name" value="6-hydroxymethyl-7,8-dihydropterin pyrophosphokinase, HPPK"/>
    <property type="match status" value="1"/>
</dbReference>
<evidence type="ECO:0000313" key="11">
    <source>
        <dbReference type="Proteomes" id="UP000199334"/>
    </source>
</evidence>
<dbReference type="GO" id="GO:0046656">
    <property type="term" value="P:folic acid biosynthetic process"/>
    <property type="evidence" value="ECO:0007669"/>
    <property type="project" value="UniProtKB-KW"/>
</dbReference>
<name>A0A1G9VY76_9BACI</name>
<evidence type="ECO:0000313" key="10">
    <source>
        <dbReference type="EMBL" id="SDM76866.1"/>
    </source>
</evidence>
<evidence type="ECO:0000256" key="7">
    <source>
        <dbReference type="ARBA" id="ARBA00022840"/>
    </source>
</evidence>
<dbReference type="InterPro" id="IPR035907">
    <property type="entry name" value="Hppk_sf"/>
</dbReference>
<keyword evidence="11" id="KW-1185">Reference proteome</keyword>
<dbReference type="PANTHER" id="PTHR43071:SF1">
    <property type="entry name" value="2-AMINO-4-HYDROXY-6-HYDROXYMETHYLDIHYDROPTERIDINE PYROPHOSPHOKINASE"/>
    <property type="match status" value="1"/>
</dbReference>
<proteinExistence type="predicted"/>
<dbReference type="GO" id="GO:0046654">
    <property type="term" value="P:tetrahydrofolate biosynthetic process"/>
    <property type="evidence" value="ECO:0007669"/>
    <property type="project" value="UniProtKB-UniPathway"/>
</dbReference>
<feature type="domain" description="7,8-dihydro-6-hydroxymethylpterin-pyrophosphokinase" evidence="9">
    <location>
        <begin position="88"/>
        <end position="99"/>
    </location>
</feature>
<dbReference type="AlphaFoldDB" id="A0A1G9VY76"/>
<dbReference type="STRING" id="237069.SAMN05216498_0526"/>
<comment type="pathway">
    <text evidence="2">Cofactor biosynthesis; tetrahydrofolate biosynthesis; 2-amino-4-hydroxy-6-hydroxymethyl-7,8-dihydropteridine diphosphate from 7,8-dihydroneopterin triphosphate: step 4/4.</text>
</comment>
<dbReference type="GO" id="GO:0016301">
    <property type="term" value="F:kinase activity"/>
    <property type="evidence" value="ECO:0007669"/>
    <property type="project" value="UniProtKB-KW"/>
</dbReference>
<evidence type="ECO:0000256" key="3">
    <source>
        <dbReference type="ARBA" id="ARBA00013253"/>
    </source>
</evidence>
<gene>
    <name evidence="10" type="ORF">SAMN05216498_0526</name>
</gene>
<dbReference type="PANTHER" id="PTHR43071">
    <property type="entry name" value="2-AMINO-4-HYDROXY-6-HYDROXYMETHYLDIHYDROPTERIDINE PYROPHOSPHOKINASE"/>
    <property type="match status" value="1"/>
</dbReference>
<organism evidence="10 11">
    <name type="scientific">Tenuibacillus multivorans</name>
    <dbReference type="NCBI Taxonomy" id="237069"/>
    <lineage>
        <taxon>Bacteria</taxon>
        <taxon>Bacillati</taxon>
        <taxon>Bacillota</taxon>
        <taxon>Bacilli</taxon>
        <taxon>Bacillales</taxon>
        <taxon>Bacillaceae</taxon>
        <taxon>Tenuibacillus</taxon>
    </lineage>
</organism>
<evidence type="ECO:0000256" key="2">
    <source>
        <dbReference type="ARBA" id="ARBA00005051"/>
    </source>
</evidence>
<accession>A0A1G9VY76</accession>
<dbReference type="UniPathway" id="UPA00077">
    <property type="reaction ID" value="UER00155"/>
</dbReference>
<dbReference type="Pfam" id="PF01288">
    <property type="entry name" value="HPPK"/>
    <property type="match status" value="1"/>
</dbReference>
<dbReference type="Gene3D" id="3.30.70.560">
    <property type="entry name" value="7,8-Dihydro-6-hydroxymethylpterin-pyrophosphokinase HPPK"/>
    <property type="match status" value="1"/>
</dbReference>
<dbReference type="RefSeq" id="WP_093855059.1">
    <property type="nucleotide sequence ID" value="NZ_BJVZ01000022.1"/>
</dbReference>
<evidence type="ECO:0000256" key="4">
    <source>
        <dbReference type="ARBA" id="ARBA00022679"/>
    </source>
</evidence>
<dbReference type="OrthoDB" id="9808041at2"/>
<evidence type="ECO:0000256" key="6">
    <source>
        <dbReference type="ARBA" id="ARBA00022777"/>
    </source>
</evidence>
<evidence type="ECO:0000259" key="9">
    <source>
        <dbReference type="PROSITE" id="PS00794"/>
    </source>
</evidence>
<reference evidence="10 11" key="1">
    <citation type="submission" date="2016-10" db="EMBL/GenBank/DDBJ databases">
        <authorList>
            <person name="de Groot N.N."/>
        </authorList>
    </citation>
    <scope>NUCLEOTIDE SEQUENCE [LARGE SCALE GENOMIC DNA]</scope>
    <source>
        <strain evidence="10 11">CGMCC 1.3442</strain>
    </source>
</reference>
<dbReference type="NCBIfam" id="TIGR01498">
    <property type="entry name" value="folK"/>
    <property type="match status" value="1"/>
</dbReference>
<sequence>MNKAYIALGTNIEPRRLHLQQAIENLQQHQDIEVTQVSSIYETKPVGYTDQDDFLNMVIEVQTTLEPYDLLAFCLQVEQQLGRIRTIRFGPRSIDLDLLVFDNKTIDTKTLTIPHPRMHERAFVLVPLQEIAPNLELKGKPIKEWLVQLPKSELDDAILYDKSVLER</sequence>
<protein>
    <recommendedName>
        <fullName evidence="3">2-amino-4-hydroxy-6-hydroxymethyldihydropteridine diphosphokinase</fullName>
        <ecNumber evidence="3">2.7.6.3</ecNumber>
    </recommendedName>
</protein>
<keyword evidence="6 10" id="KW-0418">Kinase</keyword>
<comment type="catalytic activity">
    <reaction evidence="1">
        <text>6-hydroxymethyl-7,8-dihydropterin + ATP = (7,8-dihydropterin-6-yl)methyl diphosphate + AMP + H(+)</text>
        <dbReference type="Rhea" id="RHEA:11412"/>
        <dbReference type="ChEBI" id="CHEBI:15378"/>
        <dbReference type="ChEBI" id="CHEBI:30616"/>
        <dbReference type="ChEBI" id="CHEBI:44841"/>
        <dbReference type="ChEBI" id="CHEBI:72950"/>
        <dbReference type="ChEBI" id="CHEBI:456215"/>
        <dbReference type="EC" id="2.7.6.3"/>
    </reaction>
</comment>
<evidence type="ECO:0000256" key="8">
    <source>
        <dbReference type="ARBA" id="ARBA00022909"/>
    </source>
</evidence>
<dbReference type="EC" id="2.7.6.3" evidence="3"/>
<dbReference type="Proteomes" id="UP000199334">
    <property type="component" value="Unassembled WGS sequence"/>
</dbReference>
<dbReference type="EMBL" id="FNIG01000001">
    <property type="protein sequence ID" value="SDM76866.1"/>
    <property type="molecule type" value="Genomic_DNA"/>
</dbReference>
<dbReference type="GO" id="GO:0003848">
    <property type="term" value="F:2-amino-4-hydroxy-6-hydroxymethyldihydropteridine diphosphokinase activity"/>
    <property type="evidence" value="ECO:0007669"/>
    <property type="project" value="UniProtKB-EC"/>
</dbReference>